<dbReference type="PANTHER" id="PTHR30081">
    <property type="entry name" value="PROTEIN-EXPORT MEMBRANE PROTEIN SEC"/>
    <property type="match status" value="1"/>
</dbReference>
<comment type="function">
    <text evidence="9">Part of the Sec protein translocase complex. Interacts with the SecYEG preprotein conducting channel. SecDF uses the proton motive force (PMF) to complete protein translocation after the ATP-dependent function of SecA.</text>
</comment>
<evidence type="ECO:0000256" key="5">
    <source>
        <dbReference type="ARBA" id="ARBA00022927"/>
    </source>
</evidence>
<dbReference type="HAMAP" id="MF_01464_B">
    <property type="entry name" value="SecF_B"/>
    <property type="match status" value="1"/>
</dbReference>
<dbReference type="GO" id="GO:0006605">
    <property type="term" value="P:protein targeting"/>
    <property type="evidence" value="ECO:0007669"/>
    <property type="project" value="UniProtKB-UniRule"/>
</dbReference>
<reference evidence="11 12" key="1">
    <citation type="submission" date="2017-09" db="EMBL/GenBank/DDBJ databases">
        <title>Depth-based differentiation of microbial function through sediment-hosted aquifers and enrichment of novel symbionts in the deep terrestrial subsurface.</title>
        <authorList>
            <person name="Probst A.J."/>
            <person name="Ladd B."/>
            <person name="Jarett J.K."/>
            <person name="Geller-Mcgrath D.E."/>
            <person name="Sieber C.M."/>
            <person name="Emerson J.B."/>
            <person name="Anantharaman K."/>
            <person name="Thomas B.C."/>
            <person name="Malmstrom R."/>
            <person name="Stieglmeier M."/>
            <person name="Klingl A."/>
            <person name="Woyke T."/>
            <person name="Ryan C.M."/>
            <person name="Banfield J.F."/>
        </authorList>
    </citation>
    <scope>NUCLEOTIDE SEQUENCE [LARGE SCALE GENOMIC DNA]</scope>
    <source>
        <strain evidence="11">CG11_big_fil_rev_8_21_14_0_20_38_23</strain>
    </source>
</reference>
<comment type="similarity">
    <text evidence="9">Belongs to the SecD/SecF family. SecF subfamily.</text>
</comment>
<evidence type="ECO:0000256" key="4">
    <source>
        <dbReference type="ARBA" id="ARBA00022692"/>
    </source>
</evidence>
<dbReference type="Proteomes" id="UP000228867">
    <property type="component" value="Unassembled WGS sequence"/>
</dbReference>
<organism evidence="11 12">
    <name type="scientific">Candidatus Jorgensenbacteria bacterium CG11_big_fil_rev_8_21_14_0_20_38_23</name>
    <dbReference type="NCBI Taxonomy" id="1974594"/>
    <lineage>
        <taxon>Bacteria</taxon>
        <taxon>Candidatus Joergenseniibacteriota</taxon>
    </lineage>
</organism>
<comment type="caution">
    <text evidence="11">The sequence shown here is derived from an EMBL/GenBank/DDBJ whole genome shotgun (WGS) entry which is preliminary data.</text>
</comment>
<feature type="transmembrane region" description="Helical" evidence="9">
    <location>
        <begin position="191"/>
        <end position="210"/>
    </location>
</feature>
<keyword evidence="7 9" id="KW-0811">Translocation</keyword>
<keyword evidence="2 9" id="KW-0813">Transport</keyword>
<feature type="transmembrane region" description="Helical" evidence="9">
    <location>
        <begin position="265"/>
        <end position="293"/>
    </location>
</feature>
<dbReference type="EMBL" id="PCWR01000015">
    <property type="protein sequence ID" value="PIR07539.1"/>
    <property type="molecule type" value="Genomic_DNA"/>
</dbReference>
<keyword evidence="5 9" id="KW-0653">Protein transport</keyword>
<feature type="transmembrane region" description="Helical" evidence="9">
    <location>
        <begin position="239"/>
        <end position="259"/>
    </location>
</feature>
<dbReference type="Pfam" id="PF02355">
    <property type="entry name" value="SecD_SecF_C"/>
    <property type="match status" value="1"/>
</dbReference>
<feature type="transmembrane region" description="Helical" evidence="9">
    <location>
        <begin position="157"/>
        <end position="179"/>
    </location>
</feature>
<evidence type="ECO:0000256" key="7">
    <source>
        <dbReference type="ARBA" id="ARBA00023010"/>
    </source>
</evidence>
<dbReference type="GO" id="GO:0005886">
    <property type="term" value="C:plasma membrane"/>
    <property type="evidence" value="ECO:0007669"/>
    <property type="project" value="UniProtKB-SubCell"/>
</dbReference>
<keyword evidence="4 9" id="KW-0812">Transmembrane</keyword>
<evidence type="ECO:0000313" key="11">
    <source>
        <dbReference type="EMBL" id="PIR07539.1"/>
    </source>
</evidence>
<accession>A0A2H0NF73</accession>
<dbReference type="InterPro" id="IPR048634">
    <property type="entry name" value="SecD_SecF_C"/>
</dbReference>
<evidence type="ECO:0000313" key="12">
    <source>
        <dbReference type="Proteomes" id="UP000228867"/>
    </source>
</evidence>
<dbReference type="AlphaFoldDB" id="A0A2H0NF73"/>
<feature type="transmembrane region" description="Helical" evidence="9">
    <location>
        <begin position="12"/>
        <end position="32"/>
    </location>
</feature>
<name>A0A2H0NF73_9BACT</name>
<evidence type="ECO:0000256" key="8">
    <source>
        <dbReference type="ARBA" id="ARBA00023136"/>
    </source>
</evidence>
<keyword evidence="8 9" id="KW-0472">Membrane</keyword>
<gene>
    <name evidence="9 11" type="primary">secF</name>
    <name evidence="11" type="ORF">COV54_00590</name>
</gene>
<comment type="subcellular location">
    <subcellularLocation>
        <location evidence="1 9">Cell membrane</location>
        <topology evidence="1 9">Multi-pass membrane protein</topology>
    </subcellularLocation>
</comment>
<dbReference type="InterPro" id="IPR022645">
    <property type="entry name" value="SecD/SecF_bac"/>
</dbReference>
<dbReference type="PANTHER" id="PTHR30081:SF8">
    <property type="entry name" value="PROTEIN TRANSLOCASE SUBUNIT SECF"/>
    <property type="match status" value="1"/>
</dbReference>
<evidence type="ECO:0000256" key="9">
    <source>
        <dbReference type="HAMAP-Rule" id="MF_01464"/>
    </source>
</evidence>
<evidence type="ECO:0000256" key="1">
    <source>
        <dbReference type="ARBA" id="ARBA00004651"/>
    </source>
</evidence>
<evidence type="ECO:0000259" key="10">
    <source>
        <dbReference type="Pfam" id="PF02355"/>
    </source>
</evidence>
<dbReference type="SUPFAM" id="SSF82866">
    <property type="entry name" value="Multidrug efflux transporter AcrB transmembrane domain"/>
    <property type="match status" value="1"/>
</dbReference>
<sequence length="301" mass="33899">MNIKVIEKRKIFLGLAIILVFLSWVSIGVFGLRQGIDITGGTKWQVAFSEKINEEKLIQTIENIRGRRDFSITSLNDGSFLIHFPFLSESEHQSLLQDLPKQISGVQEKTFSSIGSTIGSEIRKRAFWAIFLVLVGISLYVAWAFRKVSRPIKSWKYGIVTLITLLHDISIPTGLLALLGYLKGIEIDTNFIVALLTVMGFSVHDTIVVFDRIRENLLINRGRNFSLGEIINQSIKETFGRSVSTSSTLFLVLLALLFFGPESLFYFVLTILVGTFFGTYSSIFVASPLLYVWQKKSSKVQ</sequence>
<dbReference type="Pfam" id="PF07549">
    <property type="entry name" value="Sec_GG"/>
    <property type="match status" value="1"/>
</dbReference>
<feature type="transmembrane region" description="Helical" evidence="9">
    <location>
        <begin position="126"/>
        <end position="145"/>
    </location>
</feature>
<proteinExistence type="inferred from homology"/>
<comment type="subunit">
    <text evidence="9">Forms a complex with SecD. Part of the essential Sec protein translocation apparatus which comprises SecA, SecYEG and auxiliary proteins SecDF. Other proteins may also be involved.</text>
</comment>
<evidence type="ECO:0000256" key="3">
    <source>
        <dbReference type="ARBA" id="ARBA00022475"/>
    </source>
</evidence>
<evidence type="ECO:0000256" key="6">
    <source>
        <dbReference type="ARBA" id="ARBA00022989"/>
    </source>
</evidence>
<dbReference type="InterPro" id="IPR022646">
    <property type="entry name" value="SecD/SecF_CS"/>
</dbReference>
<dbReference type="Gene3D" id="1.20.1640.10">
    <property type="entry name" value="Multidrug efflux transporter AcrB transmembrane domain"/>
    <property type="match status" value="1"/>
</dbReference>
<evidence type="ECO:0000256" key="2">
    <source>
        <dbReference type="ARBA" id="ARBA00022448"/>
    </source>
</evidence>
<dbReference type="GO" id="GO:0043952">
    <property type="term" value="P:protein transport by the Sec complex"/>
    <property type="evidence" value="ECO:0007669"/>
    <property type="project" value="UniProtKB-UniRule"/>
</dbReference>
<keyword evidence="3 9" id="KW-1003">Cell membrane</keyword>
<dbReference type="PRINTS" id="PR01755">
    <property type="entry name" value="SECFTRNLCASE"/>
</dbReference>
<keyword evidence="6 9" id="KW-1133">Transmembrane helix</keyword>
<feature type="domain" description="Protein export membrane protein SecD/SecF C-terminal" evidence="10">
    <location>
        <begin position="106"/>
        <end position="295"/>
    </location>
</feature>
<dbReference type="GO" id="GO:0015450">
    <property type="term" value="F:protein-transporting ATPase activity"/>
    <property type="evidence" value="ECO:0007669"/>
    <property type="project" value="InterPro"/>
</dbReference>
<dbReference type="GO" id="GO:0065002">
    <property type="term" value="P:intracellular protein transmembrane transport"/>
    <property type="evidence" value="ECO:0007669"/>
    <property type="project" value="UniProtKB-UniRule"/>
</dbReference>
<dbReference type="InterPro" id="IPR022813">
    <property type="entry name" value="SecD/SecF_arch_bac"/>
</dbReference>
<dbReference type="InterPro" id="IPR005665">
    <property type="entry name" value="SecF_bac"/>
</dbReference>
<dbReference type="NCBIfam" id="TIGR00966">
    <property type="entry name" value="transloc_SecF"/>
    <property type="match status" value="1"/>
</dbReference>
<protein>
    <recommendedName>
        <fullName evidence="9">Protein-export membrane protein SecF</fullName>
    </recommendedName>
</protein>